<dbReference type="InterPro" id="IPR051791">
    <property type="entry name" value="Pra-immunoreactive"/>
</dbReference>
<evidence type="ECO:0000256" key="6">
    <source>
        <dbReference type="SAM" id="MobiDB-lite"/>
    </source>
</evidence>
<evidence type="ECO:0000256" key="5">
    <source>
        <dbReference type="ARBA" id="ARBA00023136"/>
    </source>
</evidence>
<dbReference type="InterPro" id="IPR010432">
    <property type="entry name" value="RDD"/>
</dbReference>
<dbReference type="Proteomes" id="UP000654123">
    <property type="component" value="Unassembled WGS sequence"/>
</dbReference>
<feature type="transmembrane region" description="Helical" evidence="7">
    <location>
        <begin position="104"/>
        <end position="124"/>
    </location>
</feature>
<dbReference type="Pfam" id="PF06271">
    <property type="entry name" value="RDD"/>
    <property type="match status" value="1"/>
</dbReference>
<dbReference type="InterPro" id="IPR016795">
    <property type="entry name" value="UCP021697"/>
</dbReference>
<evidence type="ECO:0000256" key="2">
    <source>
        <dbReference type="ARBA" id="ARBA00022475"/>
    </source>
</evidence>
<evidence type="ECO:0000259" key="8">
    <source>
        <dbReference type="Pfam" id="PF06271"/>
    </source>
</evidence>
<keyword evidence="3 7" id="KW-0812">Transmembrane</keyword>
<feature type="transmembrane region" description="Helical" evidence="7">
    <location>
        <begin position="145"/>
        <end position="161"/>
    </location>
</feature>
<evidence type="ECO:0000256" key="1">
    <source>
        <dbReference type="ARBA" id="ARBA00004651"/>
    </source>
</evidence>
<reference evidence="9" key="2">
    <citation type="submission" date="2020-09" db="EMBL/GenBank/DDBJ databases">
        <authorList>
            <person name="Sun Q."/>
            <person name="Ohkuma M."/>
        </authorList>
    </citation>
    <scope>NUCLEOTIDE SEQUENCE</scope>
    <source>
        <strain evidence="9">JCM 4335</strain>
    </source>
</reference>
<keyword evidence="10" id="KW-1185">Reference proteome</keyword>
<proteinExistence type="predicted"/>
<comment type="subcellular location">
    <subcellularLocation>
        <location evidence="1">Cell membrane</location>
        <topology evidence="1">Multi-pass membrane protein</topology>
    </subcellularLocation>
</comment>
<protein>
    <submittedName>
        <fullName evidence="9">RDD family protein</fullName>
    </submittedName>
</protein>
<keyword evidence="2" id="KW-1003">Cell membrane</keyword>
<dbReference type="AlphaFoldDB" id="A0A918B436"/>
<evidence type="ECO:0000256" key="3">
    <source>
        <dbReference type="ARBA" id="ARBA00022692"/>
    </source>
</evidence>
<name>A0A918B436_9ACTN</name>
<feature type="region of interest" description="Disordered" evidence="6">
    <location>
        <begin position="1"/>
        <end position="21"/>
    </location>
</feature>
<organism evidence="9 10">
    <name type="scientific">Streptomyces roseolilacinus</name>
    <dbReference type="NCBI Taxonomy" id="66904"/>
    <lineage>
        <taxon>Bacteria</taxon>
        <taxon>Bacillati</taxon>
        <taxon>Actinomycetota</taxon>
        <taxon>Actinomycetes</taxon>
        <taxon>Kitasatosporales</taxon>
        <taxon>Streptomycetaceae</taxon>
        <taxon>Streptomyces</taxon>
    </lineage>
</organism>
<evidence type="ECO:0000256" key="7">
    <source>
        <dbReference type="SAM" id="Phobius"/>
    </source>
</evidence>
<evidence type="ECO:0000256" key="4">
    <source>
        <dbReference type="ARBA" id="ARBA00022989"/>
    </source>
</evidence>
<reference evidence="9" key="1">
    <citation type="journal article" date="2014" name="Int. J. Syst. Evol. Microbiol.">
        <title>Complete genome sequence of Corynebacterium casei LMG S-19264T (=DSM 44701T), isolated from a smear-ripened cheese.</title>
        <authorList>
            <consortium name="US DOE Joint Genome Institute (JGI-PGF)"/>
            <person name="Walter F."/>
            <person name="Albersmeier A."/>
            <person name="Kalinowski J."/>
            <person name="Ruckert C."/>
        </authorList>
    </citation>
    <scope>NUCLEOTIDE SEQUENCE</scope>
    <source>
        <strain evidence="9">JCM 4335</strain>
    </source>
</reference>
<dbReference type="EMBL" id="BMSV01000007">
    <property type="protein sequence ID" value="GGQ16756.1"/>
    <property type="molecule type" value="Genomic_DNA"/>
</dbReference>
<feature type="domain" description="RDD" evidence="8">
    <location>
        <begin position="67"/>
        <end position="173"/>
    </location>
</feature>
<evidence type="ECO:0000313" key="9">
    <source>
        <dbReference type="EMBL" id="GGQ16756.1"/>
    </source>
</evidence>
<gene>
    <name evidence="9" type="ORF">GCM10010249_39350</name>
</gene>
<dbReference type="GO" id="GO:0005886">
    <property type="term" value="C:plasma membrane"/>
    <property type="evidence" value="ECO:0007669"/>
    <property type="project" value="UniProtKB-SubCell"/>
</dbReference>
<keyword evidence="4 7" id="KW-1133">Transmembrane helix</keyword>
<dbReference type="PANTHER" id="PTHR36115">
    <property type="entry name" value="PROLINE-RICH ANTIGEN HOMOLOG-RELATED"/>
    <property type="match status" value="1"/>
</dbReference>
<accession>A0A918B436</accession>
<dbReference type="PANTHER" id="PTHR36115:SF6">
    <property type="entry name" value="PROLINE-RICH ANTIGEN HOMOLOG"/>
    <property type="match status" value="1"/>
</dbReference>
<sequence>MDGGGARPAGGPARSDQKGSQYRVRVDNRRVIGSWLSGPRAAAEEMGADFGYRGERLGLPETGPGSVAPLGRRFGALFIDWSLCMLIAYGLITGGDGNAAGNWALGVLFVLGVLTVGTIGCTPGKRLLGLRVIAEDGQRLGFGRAVVRTALLCLAIPALIWDRDGRGLHDRLARAVQVRMM</sequence>
<dbReference type="PIRSF" id="PIRSF021697">
    <property type="entry name" value="UCP021697"/>
    <property type="match status" value="1"/>
</dbReference>
<keyword evidence="5 7" id="KW-0472">Membrane</keyword>
<comment type="caution">
    <text evidence="9">The sequence shown here is derived from an EMBL/GenBank/DDBJ whole genome shotgun (WGS) entry which is preliminary data.</text>
</comment>
<evidence type="ECO:0000313" key="10">
    <source>
        <dbReference type="Proteomes" id="UP000654123"/>
    </source>
</evidence>
<feature type="transmembrane region" description="Helical" evidence="7">
    <location>
        <begin position="74"/>
        <end position="92"/>
    </location>
</feature>